<evidence type="ECO:0000313" key="2">
    <source>
        <dbReference type="EMBL" id="OWM83858.1"/>
    </source>
</evidence>
<dbReference type="Pfam" id="PF22936">
    <property type="entry name" value="Pol_BBD"/>
    <property type="match status" value="1"/>
</dbReference>
<name>A0A218XGD6_PUNGR</name>
<protein>
    <recommendedName>
        <fullName evidence="1">Retrovirus-related Pol polyprotein from transposon TNT 1-94-like beta-barrel domain-containing protein</fullName>
    </recommendedName>
</protein>
<dbReference type="Proteomes" id="UP000197138">
    <property type="component" value="Unassembled WGS sequence"/>
</dbReference>
<gene>
    <name evidence="2" type="ORF">CDL15_Pgr004289</name>
</gene>
<dbReference type="InterPro" id="IPR054722">
    <property type="entry name" value="PolX-like_BBD"/>
</dbReference>
<reference evidence="3" key="1">
    <citation type="journal article" date="2017" name="Plant J.">
        <title>The pomegranate (Punica granatum L.) genome and the genomics of punicalagin biosynthesis.</title>
        <authorList>
            <person name="Qin G."/>
            <person name="Xu C."/>
            <person name="Ming R."/>
            <person name="Tang H."/>
            <person name="Guyot R."/>
            <person name="Kramer E.M."/>
            <person name="Hu Y."/>
            <person name="Yi X."/>
            <person name="Qi Y."/>
            <person name="Xu X."/>
            <person name="Gao Z."/>
            <person name="Pan H."/>
            <person name="Jian J."/>
            <person name="Tian Y."/>
            <person name="Yue Z."/>
            <person name="Xu Y."/>
        </authorList>
    </citation>
    <scope>NUCLEOTIDE SEQUENCE [LARGE SCALE GENOMIC DNA]</scope>
    <source>
        <strain evidence="3">cv. Dabenzi</strain>
    </source>
</reference>
<sequence length="95" mass="10623">MQESSTFQMLKKDVKCRNCHKIGHVEGIYKEKSHQQLGEAHNAASNEVEQLFVASCFTSSVVKDGWLVDGGCTNHMTSNESMFSDLNKSVKSKVR</sequence>
<dbReference type="EMBL" id="MTKT01001810">
    <property type="protein sequence ID" value="OWM83858.1"/>
    <property type="molecule type" value="Genomic_DNA"/>
</dbReference>
<comment type="caution">
    <text evidence="2">The sequence shown here is derived from an EMBL/GenBank/DDBJ whole genome shotgun (WGS) entry which is preliminary data.</text>
</comment>
<proteinExistence type="predicted"/>
<evidence type="ECO:0000259" key="1">
    <source>
        <dbReference type="Pfam" id="PF22936"/>
    </source>
</evidence>
<feature type="domain" description="Retrovirus-related Pol polyprotein from transposon TNT 1-94-like beta-barrel" evidence="1">
    <location>
        <begin position="66"/>
        <end position="95"/>
    </location>
</feature>
<accession>A0A218XGD6</accession>
<dbReference type="AlphaFoldDB" id="A0A218XGD6"/>
<organism evidence="2 3">
    <name type="scientific">Punica granatum</name>
    <name type="common">Pomegranate</name>
    <dbReference type="NCBI Taxonomy" id="22663"/>
    <lineage>
        <taxon>Eukaryota</taxon>
        <taxon>Viridiplantae</taxon>
        <taxon>Streptophyta</taxon>
        <taxon>Embryophyta</taxon>
        <taxon>Tracheophyta</taxon>
        <taxon>Spermatophyta</taxon>
        <taxon>Magnoliopsida</taxon>
        <taxon>eudicotyledons</taxon>
        <taxon>Gunneridae</taxon>
        <taxon>Pentapetalae</taxon>
        <taxon>rosids</taxon>
        <taxon>malvids</taxon>
        <taxon>Myrtales</taxon>
        <taxon>Lythraceae</taxon>
        <taxon>Punica</taxon>
    </lineage>
</organism>
<evidence type="ECO:0000313" key="3">
    <source>
        <dbReference type="Proteomes" id="UP000197138"/>
    </source>
</evidence>